<evidence type="ECO:0000256" key="3">
    <source>
        <dbReference type="SAM" id="Phobius"/>
    </source>
</evidence>
<keyword evidence="6" id="KW-1185">Reference proteome</keyword>
<evidence type="ECO:0000313" key="6">
    <source>
        <dbReference type="Proteomes" id="UP001222770"/>
    </source>
</evidence>
<keyword evidence="5" id="KW-0808">Transferase</keyword>
<dbReference type="GO" id="GO:0016740">
    <property type="term" value="F:transferase activity"/>
    <property type="evidence" value="ECO:0007669"/>
    <property type="project" value="UniProtKB-KW"/>
</dbReference>
<dbReference type="RefSeq" id="WP_277277898.1">
    <property type="nucleotide sequence ID" value="NZ_JAROCY010000010.1"/>
</dbReference>
<dbReference type="EMBL" id="JAROCY010000010">
    <property type="protein sequence ID" value="MDF8333826.1"/>
    <property type="molecule type" value="Genomic_DNA"/>
</dbReference>
<comment type="similarity">
    <text evidence="1">Belongs to the bacterial sugar transferase family.</text>
</comment>
<dbReference type="InterPro" id="IPR003362">
    <property type="entry name" value="Bact_transf"/>
</dbReference>
<feature type="domain" description="Bacterial sugar transferase" evidence="4">
    <location>
        <begin position="280"/>
        <end position="383"/>
    </location>
</feature>
<feature type="transmembrane region" description="Helical" evidence="3">
    <location>
        <begin position="285"/>
        <end position="306"/>
    </location>
</feature>
<reference evidence="5 6" key="1">
    <citation type="submission" date="2023-03" db="EMBL/GenBank/DDBJ databases">
        <title>Novosphingobium cyanobacteriorum sp. nov., isolated from a eutrophic reservoir during the Microcystis bloom period.</title>
        <authorList>
            <person name="Kang M."/>
            <person name="Le V."/>
            <person name="Ko S.-R."/>
            <person name="Lee S.-A."/>
            <person name="Ahn C.-Y."/>
        </authorList>
    </citation>
    <scope>NUCLEOTIDE SEQUENCE [LARGE SCALE GENOMIC DNA]</scope>
    <source>
        <strain evidence="5 6">HBC54</strain>
    </source>
</reference>
<evidence type="ECO:0000313" key="5">
    <source>
        <dbReference type="EMBL" id="MDF8333826.1"/>
    </source>
</evidence>
<gene>
    <name evidence="5" type="ORF">POM99_11485</name>
</gene>
<dbReference type="PANTHER" id="PTHR30576:SF0">
    <property type="entry name" value="UNDECAPRENYL-PHOSPHATE N-ACETYLGALACTOSAMINYL 1-PHOSPHATE TRANSFERASE-RELATED"/>
    <property type="match status" value="1"/>
</dbReference>
<dbReference type="Pfam" id="PF02397">
    <property type="entry name" value="Bac_transf"/>
    <property type="match status" value="1"/>
</dbReference>
<keyword evidence="3" id="KW-1133">Transmembrane helix</keyword>
<keyword evidence="3" id="KW-0472">Membrane</keyword>
<accession>A0ABT6CJ48</accession>
<feature type="transmembrane region" description="Helical" evidence="3">
    <location>
        <begin position="75"/>
        <end position="95"/>
    </location>
</feature>
<keyword evidence="2" id="KW-0270">Exopolysaccharide synthesis</keyword>
<keyword evidence="3" id="KW-0812">Transmembrane</keyword>
<feature type="transmembrane region" description="Helical" evidence="3">
    <location>
        <begin position="107"/>
        <end position="126"/>
    </location>
</feature>
<evidence type="ECO:0000256" key="2">
    <source>
        <dbReference type="ARBA" id="ARBA00023169"/>
    </source>
</evidence>
<feature type="transmembrane region" description="Helical" evidence="3">
    <location>
        <begin position="41"/>
        <end position="63"/>
    </location>
</feature>
<dbReference type="Proteomes" id="UP001222770">
    <property type="component" value="Unassembled WGS sequence"/>
</dbReference>
<sequence>MTTLEKDTDTGTKVRGETEQQARRLKLPLAPALERRRLQCYLALIVMDIAGFVASFLLVDYLYLGTVSPENSEQMWIGMIPLYLTAAIALKAYSIPALTSRASAQRAAVAALLAAFTLTLFIAFFTKSSAQFSRFSTAAGVGVTALSLLWIRAAVQGAIRFRVGPTAQNVLVFDDGGVPARVPHAWHIDTKQHRLIPDRDDPHMLDRPGMFMANMDRVLVSCPPERRMDWAMIFKGSNISGEIIDAEVTRLGVLGARRGHGFGALVVSTGPLGLRGRAAKRAMDIAIAGSALLFLAPLLGVVALLIRMEDRGPVFFMQQRQGRNNRLFWIYKFRSMRVEKLDATGSRSASKDDDRITRIGRFIRRTSIDELPQLLNVLRGDMARWSQSGPHSAGETAGAARADLHRCLRCGPC</sequence>
<comment type="caution">
    <text evidence="5">The sequence shown here is derived from an EMBL/GenBank/DDBJ whole genome shotgun (WGS) entry which is preliminary data.</text>
</comment>
<evidence type="ECO:0000259" key="4">
    <source>
        <dbReference type="Pfam" id="PF02397"/>
    </source>
</evidence>
<protein>
    <submittedName>
        <fullName evidence="5">Sugar transferase</fullName>
    </submittedName>
</protein>
<proteinExistence type="inferred from homology"/>
<dbReference type="PANTHER" id="PTHR30576">
    <property type="entry name" value="COLANIC BIOSYNTHESIS UDP-GLUCOSE LIPID CARRIER TRANSFERASE"/>
    <property type="match status" value="1"/>
</dbReference>
<name>A0ABT6CJ48_9SPHN</name>
<organism evidence="5 6">
    <name type="scientific">Novosphingobium cyanobacteriorum</name>
    <dbReference type="NCBI Taxonomy" id="3024215"/>
    <lineage>
        <taxon>Bacteria</taxon>
        <taxon>Pseudomonadati</taxon>
        <taxon>Pseudomonadota</taxon>
        <taxon>Alphaproteobacteria</taxon>
        <taxon>Sphingomonadales</taxon>
        <taxon>Sphingomonadaceae</taxon>
        <taxon>Novosphingobium</taxon>
    </lineage>
</organism>
<feature type="transmembrane region" description="Helical" evidence="3">
    <location>
        <begin position="132"/>
        <end position="151"/>
    </location>
</feature>
<evidence type="ECO:0000256" key="1">
    <source>
        <dbReference type="ARBA" id="ARBA00006464"/>
    </source>
</evidence>